<comment type="similarity">
    <text evidence="3 9">Belongs to the class-II aminoacyl-tRNA synthetase family. HisZ subfamily.</text>
</comment>
<dbReference type="RefSeq" id="WP_013504822.1">
    <property type="nucleotide sequence ID" value="NC_014836.1"/>
</dbReference>
<comment type="subcellular location">
    <subcellularLocation>
        <location evidence="1 9">Cytoplasm</location>
    </subcellularLocation>
</comment>
<dbReference type="UniPathway" id="UPA00031">
    <property type="reaction ID" value="UER00006"/>
</dbReference>
<dbReference type="PANTHER" id="PTHR43707">
    <property type="entry name" value="HISTIDYL-TRNA SYNTHETASE"/>
    <property type="match status" value="1"/>
</dbReference>
<dbReference type="AlphaFoldDB" id="E6W5Z4"/>
<keyword evidence="6 9" id="KW-0028">Amino-acid biosynthesis</keyword>
<dbReference type="InterPro" id="IPR045864">
    <property type="entry name" value="aa-tRNA-synth_II/BPL/LPL"/>
</dbReference>
<reference evidence="12 13" key="1">
    <citation type="submission" date="2010-12" db="EMBL/GenBank/DDBJ databases">
        <title>Complete sequence of Desulfurispirillum indicum S5.</title>
        <authorList>
            <consortium name="US DOE Joint Genome Institute"/>
            <person name="Lucas S."/>
            <person name="Copeland A."/>
            <person name="Lapidus A."/>
            <person name="Cheng J.-F."/>
            <person name="Goodwin L."/>
            <person name="Pitluck S."/>
            <person name="Chertkov O."/>
            <person name="Held B."/>
            <person name="Detter J.C."/>
            <person name="Han C."/>
            <person name="Tapia R."/>
            <person name="Land M."/>
            <person name="Hauser L."/>
            <person name="Kyrpides N."/>
            <person name="Ivanova N."/>
            <person name="Mikhailova N."/>
            <person name="Haggblom M."/>
            <person name="Rauschenbach I."/>
            <person name="Bini E."/>
            <person name="Woyke T."/>
        </authorList>
    </citation>
    <scope>NUCLEOTIDE SEQUENCE [LARGE SCALE GENOMIC DNA]</scope>
    <source>
        <strain evidence="13">ATCC BAA-1389 / DSM 22839 / S5</strain>
    </source>
</reference>
<dbReference type="PIRSF" id="PIRSF001549">
    <property type="entry name" value="His-tRNA_synth"/>
    <property type="match status" value="1"/>
</dbReference>
<name>E6W5Z4_DESIS</name>
<accession>E6W5Z4</accession>
<feature type="binding site" evidence="10">
    <location>
        <position position="134"/>
    </location>
    <ligand>
        <name>L-histidine</name>
        <dbReference type="ChEBI" id="CHEBI:57595"/>
    </ligand>
</feature>
<dbReference type="HAMAP" id="MF_00125">
    <property type="entry name" value="HisZ"/>
    <property type="match status" value="1"/>
</dbReference>
<sequence>MNTPGTMEPKDIPKGFRASIGPQARTIFSLEKDMVDIFQSWGYQPILTPSLEYEDVIARALDENTLPSTYRIIDSITGRVLLLRPDFTPSIARAYSTATTKLGDCVRLCYSGSVFRSINKHEGNQAQVVQAGGEFLGCSSLEADFEAIALCVHAIGQVSSHGLNLVLTHSRFIGGILAALEVEPAMEKAIVSALHKKDLSALKELLEQSGTTYHNREVLLKLPGLIGDTSLIDRARSLVCNETSHRALDELGALLQKLEHIGCRITLDLSELSYLNYYTGCSFELYDEECGMKVAGGGRYDNLVGKYTHPTPAVGFAVNINHLCEAGLRNQHEILVDYVVYSESDTLEQAQQEVERLRRQGHSAFWITASSAAQHQQRARNIIKLP</sequence>
<feature type="binding site" evidence="10">
    <location>
        <position position="130"/>
    </location>
    <ligand>
        <name>L-histidine</name>
        <dbReference type="ChEBI" id="CHEBI:57595"/>
    </ligand>
</feature>
<evidence type="ECO:0000256" key="4">
    <source>
        <dbReference type="ARBA" id="ARBA00020397"/>
    </source>
</evidence>
<evidence type="ECO:0000313" key="13">
    <source>
        <dbReference type="Proteomes" id="UP000002572"/>
    </source>
</evidence>
<evidence type="ECO:0000256" key="10">
    <source>
        <dbReference type="PIRSR" id="PIRSR001549-1"/>
    </source>
</evidence>
<comment type="subunit">
    <text evidence="9">Heteromultimer composed of HisG and HisZ subunits.</text>
</comment>
<gene>
    <name evidence="9" type="primary">hisZ</name>
    <name evidence="12" type="ordered locus">Selin_0176</name>
</gene>
<dbReference type="InterPro" id="IPR004516">
    <property type="entry name" value="HisRS/HisZ"/>
</dbReference>
<evidence type="ECO:0000256" key="7">
    <source>
        <dbReference type="ARBA" id="ARBA00023102"/>
    </source>
</evidence>
<dbReference type="EMBL" id="CP002432">
    <property type="protein sequence ID" value="ADU64933.1"/>
    <property type="molecule type" value="Genomic_DNA"/>
</dbReference>
<dbReference type="InterPro" id="IPR004517">
    <property type="entry name" value="HisZ"/>
</dbReference>
<feature type="binding site" evidence="10">
    <location>
        <begin position="86"/>
        <end position="88"/>
    </location>
    <ligand>
        <name>L-histidine</name>
        <dbReference type="ChEBI" id="CHEBI:57595"/>
    </ligand>
</feature>
<dbReference type="NCBIfam" id="TIGR00443">
    <property type="entry name" value="hisZ_biosyn_reg"/>
    <property type="match status" value="1"/>
</dbReference>
<feature type="binding site" evidence="10">
    <location>
        <begin position="277"/>
        <end position="278"/>
    </location>
    <ligand>
        <name>L-histidine</name>
        <dbReference type="ChEBI" id="CHEBI:57595"/>
    </ligand>
</feature>
<dbReference type="KEGG" id="din:Selin_0176"/>
<keyword evidence="5 9" id="KW-0963">Cytoplasm</keyword>
<evidence type="ECO:0000256" key="3">
    <source>
        <dbReference type="ARBA" id="ARBA00005539"/>
    </source>
</evidence>
<dbReference type="Proteomes" id="UP000002572">
    <property type="component" value="Chromosome"/>
</dbReference>
<comment type="pathway">
    <text evidence="2 9">Amino-acid biosynthesis; L-histidine biosynthesis; L-histidine from 5-phospho-alpha-D-ribose 1-diphosphate: step 1/9.</text>
</comment>
<comment type="miscellaneous">
    <text evidence="9">This function is generally fulfilled by the C-terminal part of HisG, which is missing in some bacteria such as this one.</text>
</comment>
<dbReference type="HOGENOM" id="CLU_025113_0_3_0"/>
<proteinExistence type="inferred from homology"/>
<keyword evidence="7 9" id="KW-0368">Histidine biosynthesis</keyword>
<dbReference type="Gene3D" id="3.30.930.10">
    <property type="entry name" value="Bira Bifunctional Protein, Domain 2"/>
    <property type="match status" value="1"/>
</dbReference>
<dbReference type="PANTHER" id="PTHR43707:SF6">
    <property type="entry name" value="ATP PHOSPHORIBOSYLTRANSFERASE REGULATORY SUBUNIT"/>
    <property type="match status" value="1"/>
</dbReference>
<dbReference type="GO" id="GO:0005737">
    <property type="term" value="C:cytoplasm"/>
    <property type="evidence" value="ECO:0007669"/>
    <property type="project" value="UniProtKB-SubCell"/>
</dbReference>
<dbReference type="GO" id="GO:0006427">
    <property type="term" value="P:histidyl-tRNA aminoacylation"/>
    <property type="evidence" value="ECO:0007669"/>
    <property type="project" value="TreeGrafter"/>
</dbReference>
<comment type="function">
    <text evidence="8 9">Required for the first step of histidine biosynthesis. May allow the feedback regulation of ATP phosphoribosyltransferase activity by histidine.</text>
</comment>
<evidence type="ECO:0000256" key="6">
    <source>
        <dbReference type="ARBA" id="ARBA00022605"/>
    </source>
</evidence>
<evidence type="ECO:0000256" key="1">
    <source>
        <dbReference type="ARBA" id="ARBA00004496"/>
    </source>
</evidence>
<feature type="binding site" evidence="10">
    <location>
        <position position="116"/>
    </location>
    <ligand>
        <name>L-histidine</name>
        <dbReference type="ChEBI" id="CHEBI:57595"/>
    </ligand>
</feature>
<dbReference type="STRING" id="653733.Selin_0176"/>
<keyword evidence="13" id="KW-1185">Reference proteome</keyword>
<dbReference type="OrthoDB" id="9769617at2"/>
<dbReference type="InParanoid" id="E6W5Z4"/>
<evidence type="ECO:0000256" key="8">
    <source>
        <dbReference type="ARBA" id="ARBA00025246"/>
    </source>
</evidence>
<protein>
    <recommendedName>
        <fullName evidence="4 9">ATP phosphoribosyltransferase regulatory subunit</fullName>
    </recommendedName>
</protein>
<feature type="domain" description="Class II Histidinyl-tRNA synthetase (HisRS)-like catalytic core" evidence="11">
    <location>
        <begin position="21"/>
        <end position="323"/>
    </location>
</feature>
<organism evidence="12 13">
    <name type="scientific">Desulfurispirillum indicum (strain ATCC BAA-1389 / DSM 22839 / S5)</name>
    <dbReference type="NCBI Taxonomy" id="653733"/>
    <lineage>
        <taxon>Bacteria</taxon>
        <taxon>Pseudomonadati</taxon>
        <taxon>Chrysiogenota</taxon>
        <taxon>Chrysiogenia</taxon>
        <taxon>Chrysiogenales</taxon>
        <taxon>Chrysiogenaceae</taxon>
        <taxon>Desulfurispirillum</taxon>
    </lineage>
</organism>
<dbReference type="GO" id="GO:0004821">
    <property type="term" value="F:histidine-tRNA ligase activity"/>
    <property type="evidence" value="ECO:0007669"/>
    <property type="project" value="TreeGrafter"/>
</dbReference>
<evidence type="ECO:0000256" key="9">
    <source>
        <dbReference type="HAMAP-Rule" id="MF_00125"/>
    </source>
</evidence>
<dbReference type="Pfam" id="PF13393">
    <property type="entry name" value="tRNA-synt_His"/>
    <property type="match status" value="1"/>
</dbReference>
<evidence type="ECO:0000259" key="11">
    <source>
        <dbReference type="Pfam" id="PF13393"/>
    </source>
</evidence>
<dbReference type="InterPro" id="IPR041715">
    <property type="entry name" value="HisRS-like_core"/>
</dbReference>
<dbReference type="CDD" id="cd00773">
    <property type="entry name" value="HisRS-like_core"/>
    <property type="match status" value="1"/>
</dbReference>
<dbReference type="SUPFAM" id="SSF55681">
    <property type="entry name" value="Class II aaRS and biotin synthetases"/>
    <property type="match status" value="1"/>
</dbReference>
<keyword evidence="12" id="KW-0436">Ligase</keyword>
<evidence type="ECO:0000256" key="2">
    <source>
        <dbReference type="ARBA" id="ARBA00004667"/>
    </source>
</evidence>
<dbReference type="eggNOG" id="COG3705">
    <property type="taxonomic scope" value="Bacteria"/>
</dbReference>
<evidence type="ECO:0000256" key="5">
    <source>
        <dbReference type="ARBA" id="ARBA00022490"/>
    </source>
</evidence>
<dbReference type="GO" id="GO:0000105">
    <property type="term" value="P:L-histidine biosynthetic process"/>
    <property type="evidence" value="ECO:0007669"/>
    <property type="project" value="UniProtKB-UniRule"/>
</dbReference>
<evidence type="ECO:0000313" key="12">
    <source>
        <dbReference type="EMBL" id="ADU64933.1"/>
    </source>
</evidence>